<dbReference type="AlphaFoldDB" id="A0A562ZKK1"/>
<dbReference type="RefSeq" id="WP_145894919.1">
    <property type="nucleotide sequence ID" value="NZ_VOBQ01000016.1"/>
</dbReference>
<sequence>MLDFDGVLHPAQGANVPEFQRTAMLASALAGSDCRIVISSTWRDHYPVDVLARRLGDSLGARVIGVLGPDGRGPYVRYQNILRWLAANPWCTDWRALDDAASEFPTGLSELILCDGRVGLDHPQVTALRRWLRG</sequence>
<evidence type="ECO:0000313" key="1">
    <source>
        <dbReference type="EMBL" id="TWO69109.1"/>
    </source>
</evidence>
<dbReference type="Pfam" id="PF18143">
    <property type="entry name" value="HAD_SAK_2"/>
    <property type="match status" value="1"/>
</dbReference>
<dbReference type="EMBL" id="VOBQ01000016">
    <property type="protein sequence ID" value="TWO69109.1"/>
    <property type="molecule type" value="Genomic_DNA"/>
</dbReference>
<dbReference type="OrthoDB" id="8773450at2"/>
<organism evidence="1 2">
    <name type="scientific">Caenimonas sedimenti</name>
    <dbReference type="NCBI Taxonomy" id="2596921"/>
    <lineage>
        <taxon>Bacteria</taxon>
        <taxon>Pseudomonadati</taxon>
        <taxon>Pseudomonadota</taxon>
        <taxon>Betaproteobacteria</taxon>
        <taxon>Burkholderiales</taxon>
        <taxon>Comamonadaceae</taxon>
        <taxon>Caenimonas</taxon>
    </lineage>
</organism>
<comment type="caution">
    <text evidence="1">The sequence shown here is derived from an EMBL/GenBank/DDBJ whole genome shotgun (WGS) entry which is preliminary data.</text>
</comment>
<protein>
    <recommendedName>
        <fullName evidence="3">Polynucleotide kinase</fullName>
    </recommendedName>
</protein>
<name>A0A562ZKK1_9BURK</name>
<reference evidence="1 2" key="1">
    <citation type="submission" date="2019-07" db="EMBL/GenBank/DDBJ databases">
        <title>Caenimonas sedimenti sp. nov., isolated from activated sludge.</title>
        <authorList>
            <person name="Xu J."/>
        </authorList>
    </citation>
    <scope>NUCLEOTIDE SEQUENCE [LARGE SCALE GENOMIC DNA]</scope>
    <source>
        <strain evidence="1 2">HX-9-20</strain>
    </source>
</reference>
<keyword evidence="2" id="KW-1185">Reference proteome</keyword>
<dbReference type="Proteomes" id="UP000318199">
    <property type="component" value="Unassembled WGS sequence"/>
</dbReference>
<evidence type="ECO:0008006" key="3">
    <source>
        <dbReference type="Google" id="ProtNLM"/>
    </source>
</evidence>
<accession>A0A562ZKK1</accession>
<gene>
    <name evidence="1" type="ORF">FN976_20450</name>
</gene>
<evidence type="ECO:0000313" key="2">
    <source>
        <dbReference type="Proteomes" id="UP000318199"/>
    </source>
</evidence>
<proteinExistence type="predicted"/>